<evidence type="ECO:0000256" key="3">
    <source>
        <dbReference type="ARBA" id="ARBA00022475"/>
    </source>
</evidence>
<feature type="transmembrane region" description="Helical" evidence="11">
    <location>
        <begin position="279"/>
        <end position="302"/>
    </location>
</feature>
<feature type="transmembrane region" description="Helical" evidence="11">
    <location>
        <begin position="49"/>
        <end position="69"/>
    </location>
</feature>
<dbReference type="Proteomes" id="UP001595379">
    <property type="component" value="Unassembled WGS sequence"/>
</dbReference>
<evidence type="ECO:0000256" key="4">
    <source>
        <dbReference type="ARBA" id="ARBA00022538"/>
    </source>
</evidence>
<dbReference type="PANTHER" id="PTHR32024:SF3">
    <property type="entry name" value="TRK SYSTEM POTASSIUM UPTAKE PROTEIN"/>
    <property type="match status" value="1"/>
</dbReference>
<evidence type="ECO:0000256" key="6">
    <source>
        <dbReference type="ARBA" id="ARBA00022958"/>
    </source>
</evidence>
<gene>
    <name evidence="12" type="ORF">ACFOOR_08965</name>
</gene>
<dbReference type="InterPro" id="IPR004772">
    <property type="entry name" value="TrkH"/>
</dbReference>
<keyword evidence="10" id="KW-0997">Cell inner membrane</keyword>
<feature type="transmembrane region" description="Helical" evidence="11">
    <location>
        <begin position="16"/>
        <end position="37"/>
    </location>
</feature>
<keyword evidence="9 10" id="KW-0472">Membrane</keyword>
<name>A0ABV6ZXM8_9PROT</name>
<proteinExistence type="inferred from homology"/>
<evidence type="ECO:0000256" key="7">
    <source>
        <dbReference type="ARBA" id="ARBA00022989"/>
    </source>
</evidence>
<evidence type="ECO:0000256" key="11">
    <source>
        <dbReference type="SAM" id="Phobius"/>
    </source>
</evidence>
<protein>
    <recommendedName>
        <fullName evidence="10">Trk system potassium uptake protein</fullName>
    </recommendedName>
</protein>
<sequence length="492" mass="51856">MVRREAFEGMLRDFRVIFLTSGWLLAGMSVLALMHAIGSSLARDSEAGAFYATAVIGFVPAAVALAAGWGAKPELRFRQAVVITVMAWFGLPIFCALPFMLGTWQLSFVDAVFESVSGLTTTGSTVVSGLDDSPPSLLLWRSVLQWIGGVGIIALSIAILPFLKVGGMQLFKMESSDTSSERLIARPNQLAIAIGSIYLGLTLACMIGYRINGMTGFEALNHALTTVSTGGYSTSDSSLGHFSTGTHWVAIGFMAAGALPFLAYVRLTRQNMRTHGTGMGQIGLFFMIVAMAAGLMFVLRLIEDQSFATALREALFNVVSVITTTGYATADYQLWGPFAMAVFFFLTFVGGCAGSTSGGFKMFRFEVLAKALLQNLNRTAQPHSLSPARINGQPLGPGDVASVALFSAVYVATFAIGALVLSATGLDLMTSLSGSATALANVGPGLGAIIGPAGNFSGLPDSTKLVLGAIMVLGRLEVFTVLVLFVPRFHTA</sequence>
<dbReference type="EMBL" id="JBHRSV010000016">
    <property type="protein sequence ID" value="MFC2926236.1"/>
    <property type="molecule type" value="Genomic_DNA"/>
</dbReference>
<reference evidence="13" key="1">
    <citation type="journal article" date="2019" name="Int. J. Syst. Evol. Microbiol.">
        <title>The Global Catalogue of Microorganisms (GCM) 10K type strain sequencing project: providing services to taxonomists for standard genome sequencing and annotation.</title>
        <authorList>
            <consortium name="The Broad Institute Genomics Platform"/>
            <consortium name="The Broad Institute Genome Sequencing Center for Infectious Disease"/>
            <person name="Wu L."/>
            <person name="Ma J."/>
        </authorList>
    </citation>
    <scope>NUCLEOTIDE SEQUENCE [LARGE SCALE GENOMIC DNA]</scope>
    <source>
        <strain evidence="13">KCTC 52487</strain>
    </source>
</reference>
<evidence type="ECO:0000313" key="12">
    <source>
        <dbReference type="EMBL" id="MFC2926236.1"/>
    </source>
</evidence>
<comment type="subcellular location">
    <subcellularLocation>
        <location evidence="10">Cell inner membrane</location>
        <topology evidence="10">Multi-pass membrane protein</topology>
    </subcellularLocation>
    <subcellularLocation>
        <location evidence="1">Cell membrane</location>
        <topology evidence="1">Multi-pass membrane protein</topology>
    </subcellularLocation>
</comment>
<organism evidence="12 13">
    <name type="scientific">Hyphobacterium vulgare</name>
    <dbReference type="NCBI Taxonomy" id="1736751"/>
    <lineage>
        <taxon>Bacteria</taxon>
        <taxon>Pseudomonadati</taxon>
        <taxon>Pseudomonadota</taxon>
        <taxon>Alphaproteobacteria</taxon>
        <taxon>Maricaulales</taxon>
        <taxon>Maricaulaceae</taxon>
        <taxon>Hyphobacterium</taxon>
    </lineage>
</organism>
<comment type="caution">
    <text evidence="12">The sequence shown here is derived from an EMBL/GenBank/DDBJ whole genome shotgun (WGS) entry which is preliminary data.</text>
</comment>
<dbReference type="PANTHER" id="PTHR32024">
    <property type="entry name" value="TRK SYSTEM POTASSIUM UPTAKE PROTEIN TRKG-RELATED"/>
    <property type="match status" value="1"/>
</dbReference>
<keyword evidence="2 10" id="KW-0813">Transport</keyword>
<feature type="transmembrane region" description="Helical" evidence="11">
    <location>
        <begin position="248"/>
        <end position="267"/>
    </location>
</feature>
<dbReference type="PIRSF" id="PIRSF006247">
    <property type="entry name" value="TrkH"/>
    <property type="match status" value="1"/>
</dbReference>
<evidence type="ECO:0000256" key="9">
    <source>
        <dbReference type="ARBA" id="ARBA00023136"/>
    </source>
</evidence>
<evidence type="ECO:0000256" key="5">
    <source>
        <dbReference type="ARBA" id="ARBA00022692"/>
    </source>
</evidence>
<feature type="transmembrane region" description="Helical" evidence="11">
    <location>
        <begin position="403"/>
        <end position="423"/>
    </location>
</feature>
<comment type="similarity">
    <text evidence="10">Belongs to the TrkH potassium transport family.</text>
</comment>
<feature type="transmembrane region" description="Helical" evidence="11">
    <location>
        <begin position="81"/>
        <end position="101"/>
    </location>
</feature>
<evidence type="ECO:0000256" key="10">
    <source>
        <dbReference type="PIRNR" id="PIRNR006247"/>
    </source>
</evidence>
<keyword evidence="6 10" id="KW-0630">Potassium</keyword>
<keyword evidence="7 11" id="KW-1133">Transmembrane helix</keyword>
<keyword evidence="8 10" id="KW-0406">Ion transport</keyword>
<keyword evidence="4 10" id="KW-0633">Potassium transport</keyword>
<evidence type="ECO:0000256" key="1">
    <source>
        <dbReference type="ARBA" id="ARBA00004651"/>
    </source>
</evidence>
<keyword evidence="13" id="KW-1185">Reference proteome</keyword>
<dbReference type="InterPro" id="IPR003445">
    <property type="entry name" value="Cat_transpt"/>
</dbReference>
<keyword evidence="3 10" id="KW-1003">Cell membrane</keyword>
<dbReference type="RefSeq" id="WP_343164548.1">
    <property type="nucleotide sequence ID" value="NZ_JBHRSV010000016.1"/>
</dbReference>
<comment type="function">
    <text evidence="10">Low-affinity potassium transport system. Interacts with Trk system potassium uptake protein TrkA.</text>
</comment>
<evidence type="ECO:0000313" key="13">
    <source>
        <dbReference type="Proteomes" id="UP001595379"/>
    </source>
</evidence>
<accession>A0ABV6ZXM8</accession>
<evidence type="ECO:0000256" key="2">
    <source>
        <dbReference type="ARBA" id="ARBA00022448"/>
    </source>
</evidence>
<keyword evidence="5 11" id="KW-0812">Transmembrane</keyword>
<evidence type="ECO:0000256" key="8">
    <source>
        <dbReference type="ARBA" id="ARBA00023065"/>
    </source>
</evidence>
<dbReference type="Pfam" id="PF02386">
    <property type="entry name" value="TrkH"/>
    <property type="match status" value="1"/>
</dbReference>
<feature type="transmembrane region" description="Helical" evidence="11">
    <location>
        <begin position="334"/>
        <end position="354"/>
    </location>
</feature>
<feature type="transmembrane region" description="Helical" evidence="11">
    <location>
        <begin position="143"/>
        <end position="163"/>
    </location>
</feature>
<feature type="transmembrane region" description="Helical" evidence="11">
    <location>
        <begin position="190"/>
        <end position="211"/>
    </location>
</feature>
<feature type="transmembrane region" description="Helical" evidence="11">
    <location>
        <begin position="465"/>
        <end position="486"/>
    </location>
</feature>